<name>A0ABY0G971_9PLEO</name>
<proteinExistence type="predicted"/>
<accession>A0ABY0G971</accession>
<dbReference type="EMBL" id="PDXF01000021">
    <property type="protein sequence ID" value="RYN99950.1"/>
    <property type="molecule type" value="Genomic_DNA"/>
</dbReference>
<gene>
    <name evidence="2" type="ORF">AA0119_g6386</name>
</gene>
<dbReference type="Proteomes" id="UP000293195">
    <property type="component" value="Unassembled WGS sequence"/>
</dbReference>
<evidence type="ECO:0000313" key="3">
    <source>
        <dbReference type="Proteomes" id="UP000293195"/>
    </source>
</evidence>
<sequence>MSGTFYGAKVYLIHTTQHTRPFLPTVPFIARDFASWGYRVDHHAADSPYIIEVRSREDVEHMKRTDRGGSRRTKLMGIWANELVRRKRQQRGDARGGEIQMPVANGGFGSLEARVKKAGDLVQDVIDGLVASGEYKSSTRCSLFDIEVKANRVKETQRMPQSTRRSKSTESSPTILTTYTRHLYAIRYTPNAPLPSWSNPDIFYADHIVLEFHHHENIRKECLVDAVRSAIGKDEGRMGRVEKCTTTGLKRVYLWIDVADTFFGDVVREEGDLEDRDPVPKYERGESPPIYDER</sequence>
<reference evidence="3" key="1">
    <citation type="journal article" date="2019" name="bioRxiv">
        <title>Genomics, evolutionary history and diagnostics of the Alternaria alternata species group including apple and Asian pear pathotypes.</title>
        <authorList>
            <person name="Armitage A.D."/>
            <person name="Cockerton H.M."/>
            <person name="Sreenivasaprasad S."/>
            <person name="Woodhall J.W."/>
            <person name="Lane C.R."/>
            <person name="Harrison R.J."/>
            <person name="Clarkson J.P."/>
        </authorList>
    </citation>
    <scope>NUCLEOTIDE SEQUENCE [LARGE SCALE GENOMIC DNA]</scope>
    <source>
        <strain evidence="3">FERA 635</strain>
    </source>
</reference>
<protein>
    <submittedName>
        <fullName evidence="2">Uncharacterized protein</fullName>
    </submittedName>
</protein>
<evidence type="ECO:0000313" key="2">
    <source>
        <dbReference type="EMBL" id="RYN99950.1"/>
    </source>
</evidence>
<keyword evidence="3" id="KW-1185">Reference proteome</keyword>
<comment type="caution">
    <text evidence="2">The sequence shown here is derived from an EMBL/GenBank/DDBJ whole genome shotgun (WGS) entry which is preliminary data.</text>
</comment>
<evidence type="ECO:0000256" key="1">
    <source>
        <dbReference type="SAM" id="MobiDB-lite"/>
    </source>
</evidence>
<feature type="region of interest" description="Disordered" evidence="1">
    <location>
        <begin position="271"/>
        <end position="294"/>
    </location>
</feature>
<organism evidence="2 3">
    <name type="scientific">Alternaria tenuissima</name>
    <dbReference type="NCBI Taxonomy" id="119927"/>
    <lineage>
        <taxon>Eukaryota</taxon>
        <taxon>Fungi</taxon>
        <taxon>Dikarya</taxon>
        <taxon>Ascomycota</taxon>
        <taxon>Pezizomycotina</taxon>
        <taxon>Dothideomycetes</taxon>
        <taxon>Pleosporomycetidae</taxon>
        <taxon>Pleosporales</taxon>
        <taxon>Pleosporineae</taxon>
        <taxon>Pleosporaceae</taxon>
        <taxon>Alternaria</taxon>
        <taxon>Alternaria sect. Alternaria</taxon>
        <taxon>Alternaria alternata complex</taxon>
    </lineage>
</organism>